<protein>
    <submittedName>
        <fullName evidence="1">Uncharacterized protein</fullName>
    </submittedName>
</protein>
<evidence type="ECO:0000313" key="1">
    <source>
        <dbReference type="EMBL" id="CAH1399787.1"/>
    </source>
</evidence>
<dbReference type="Proteomes" id="UP001152798">
    <property type="component" value="Chromosome 4"/>
</dbReference>
<evidence type="ECO:0000313" key="2">
    <source>
        <dbReference type="Proteomes" id="UP001152798"/>
    </source>
</evidence>
<gene>
    <name evidence="1" type="ORF">NEZAVI_LOCUS9166</name>
</gene>
<name>A0A9P0HD86_NEZVI</name>
<proteinExistence type="predicted"/>
<sequence>MPTQCRAECPASETASYIIQHCILSHGGRVRRHDTVLNMLEIALHKKGYRVTKEKMFIGNKRRRKPDLVCSEPSGAFIIDAQVVGDNPSTTHW</sequence>
<reference evidence="1" key="1">
    <citation type="submission" date="2022-01" db="EMBL/GenBank/DDBJ databases">
        <authorList>
            <person name="King R."/>
        </authorList>
    </citation>
    <scope>NUCLEOTIDE SEQUENCE</scope>
</reference>
<dbReference type="AlphaFoldDB" id="A0A9P0HD86"/>
<accession>A0A9P0HD86</accession>
<feature type="non-terminal residue" evidence="1">
    <location>
        <position position="93"/>
    </location>
</feature>
<keyword evidence="2" id="KW-1185">Reference proteome</keyword>
<dbReference type="OrthoDB" id="6625635at2759"/>
<organism evidence="1 2">
    <name type="scientific">Nezara viridula</name>
    <name type="common">Southern green stink bug</name>
    <name type="synonym">Cimex viridulus</name>
    <dbReference type="NCBI Taxonomy" id="85310"/>
    <lineage>
        <taxon>Eukaryota</taxon>
        <taxon>Metazoa</taxon>
        <taxon>Ecdysozoa</taxon>
        <taxon>Arthropoda</taxon>
        <taxon>Hexapoda</taxon>
        <taxon>Insecta</taxon>
        <taxon>Pterygota</taxon>
        <taxon>Neoptera</taxon>
        <taxon>Paraneoptera</taxon>
        <taxon>Hemiptera</taxon>
        <taxon>Heteroptera</taxon>
        <taxon>Panheteroptera</taxon>
        <taxon>Pentatomomorpha</taxon>
        <taxon>Pentatomoidea</taxon>
        <taxon>Pentatomidae</taxon>
        <taxon>Pentatominae</taxon>
        <taxon>Nezara</taxon>
    </lineage>
</organism>
<dbReference type="EMBL" id="OV725080">
    <property type="protein sequence ID" value="CAH1399787.1"/>
    <property type="molecule type" value="Genomic_DNA"/>
</dbReference>